<dbReference type="InterPro" id="IPR057326">
    <property type="entry name" value="KR_dom"/>
</dbReference>
<protein>
    <submittedName>
        <fullName evidence="5">SDR family NAD(P)-dependent oxidoreductase</fullName>
    </submittedName>
</protein>
<sequence>MDVSNTDKTWVITGAGSGLGRELLLQVAAAGDNVAAADIDRESLQAAAEQARRSGSGEIETYRLDVASEADINEFARRVLERFDTVDVVINNAGITRVGEFTHSCPDGFKTVMDINFWGVVHGSRAFLPALLQSRGSLVNISSVFGLIGVPRQSAYCASKFAVRGFTESLRQELYASGVHVAAVHPGGIRTAIARSAVFDQGADSKDETVARLEKDALKMPADKAAAIILKGIARRSPRILIGGDARLIAGVQRLFPKAYPRVLALLSSGLSRSSTR</sequence>
<dbReference type="OrthoDB" id="7301144at2"/>
<dbReference type="InterPro" id="IPR002347">
    <property type="entry name" value="SDR_fam"/>
</dbReference>
<reference evidence="5 6" key="1">
    <citation type="submission" date="2019-06" db="EMBL/GenBank/DDBJ databases">
        <title>Whole genome sequence for Cellvibrionaceae sp. R142.</title>
        <authorList>
            <person name="Wang G."/>
        </authorList>
    </citation>
    <scope>NUCLEOTIDE SEQUENCE [LARGE SCALE GENOMIC DNA]</scope>
    <source>
        <strain evidence="5 6">R142</strain>
    </source>
</reference>
<dbReference type="RefSeq" id="WP_142903875.1">
    <property type="nucleotide sequence ID" value="NZ_ML660091.1"/>
</dbReference>
<evidence type="ECO:0000313" key="5">
    <source>
        <dbReference type="EMBL" id="TQV81214.1"/>
    </source>
</evidence>
<accession>A0A545TVH7</accession>
<dbReference type="GO" id="GO:0016491">
    <property type="term" value="F:oxidoreductase activity"/>
    <property type="evidence" value="ECO:0007669"/>
    <property type="project" value="UniProtKB-KW"/>
</dbReference>
<dbReference type="PRINTS" id="PR00080">
    <property type="entry name" value="SDRFAMILY"/>
</dbReference>
<evidence type="ECO:0000313" key="6">
    <source>
        <dbReference type="Proteomes" id="UP000319732"/>
    </source>
</evidence>
<evidence type="ECO:0000259" key="4">
    <source>
        <dbReference type="SMART" id="SM00822"/>
    </source>
</evidence>
<dbReference type="PROSITE" id="PS00061">
    <property type="entry name" value="ADH_SHORT"/>
    <property type="match status" value="1"/>
</dbReference>
<keyword evidence="2" id="KW-0560">Oxidoreductase</keyword>
<dbReference type="SMART" id="SM00822">
    <property type="entry name" value="PKS_KR"/>
    <property type="match status" value="1"/>
</dbReference>
<evidence type="ECO:0000256" key="1">
    <source>
        <dbReference type="ARBA" id="ARBA00006484"/>
    </source>
</evidence>
<dbReference type="PANTHER" id="PTHR43391">
    <property type="entry name" value="RETINOL DEHYDROGENASE-RELATED"/>
    <property type="match status" value="1"/>
</dbReference>
<name>A0A545TVH7_9GAMM</name>
<dbReference type="InterPro" id="IPR036291">
    <property type="entry name" value="NAD(P)-bd_dom_sf"/>
</dbReference>
<comment type="caution">
    <text evidence="5">The sequence shown here is derived from an EMBL/GenBank/DDBJ whole genome shotgun (WGS) entry which is preliminary data.</text>
</comment>
<comment type="similarity">
    <text evidence="1 3">Belongs to the short-chain dehydrogenases/reductases (SDR) family.</text>
</comment>
<keyword evidence="6" id="KW-1185">Reference proteome</keyword>
<proteinExistence type="inferred from homology"/>
<organism evidence="5 6">
    <name type="scientific">Exilibacterium tricleocarpae</name>
    <dbReference type="NCBI Taxonomy" id="2591008"/>
    <lineage>
        <taxon>Bacteria</taxon>
        <taxon>Pseudomonadati</taxon>
        <taxon>Pseudomonadota</taxon>
        <taxon>Gammaproteobacteria</taxon>
        <taxon>Cellvibrionales</taxon>
        <taxon>Cellvibrionaceae</taxon>
        <taxon>Exilibacterium</taxon>
    </lineage>
</organism>
<dbReference type="Pfam" id="PF00106">
    <property type="entry name" value="adh_short"/>
    <property type="match status" value="1"/>
</dbReference>
<gene>
    <name evidence="5" type="ORF">FKG94_08900</name>
</gene>
<evidence type="ECO:0000256" key="2">
    <source>
        <dbReference type="ARBA" id="ARBA00023002"/>
    </source>
</evidence>
<dbReference type="SUPFAM" id="SSF51735">
    <property type="entry name" value="NAD(P)-binding Rossmann-fold domains"/>
    <property type="match status" value="1"/>
</dbReference>
<dbReference type="Proteomes" id="UP000319732">
    <property type="component" value="Unassembled WGS sequence"/>
</dbReference>
<dbReference type="PANTHER" id="PTHR43391:SF82">
    <property type="entry name" value="OXIDOREDUCTASE SADH-RELATED"/>
    <property type="match status" value="1"/>
</dbReference>
<evidence type="ECO:0000256" key="3">
    <source>
        <dbReference type="RuleBase" id="RU000363"/>
    </source>
</evidence>
<dbReference type="AlphaFoldDB" id="A0A545TVH7"/>
<dbReference type="PRINTS" id="PR00081">
    <property type="entry name" value="GDHRDH"/>
</dbReference>
<dbReference type="Gene3D" id="3.40.50.720">
    <property type="entry name" value="NAD(P)-binding Rossmann-like Domain"/>
    <property type="match status" value="1"/>
</dbReference>
<dbReference type="InterPro" id="IPR020904">
    <property type="entry name" value="Sc_DH/Rdtase_CS"/>
</dbReference>
<feature type="domain" description="Ketoreductase" evidence="4">
    <location>
        <begin position="8"/>
        <end position="185"/>
    </location>
</feature>
<dbReference type="EMBL" id="VHSG01000008">
    <property type="protein sequence ID" value="TQV81214.1"/>
    <property type="molecule type" value="Genomic_DNA"/>
</dbReference>